<organism evidence="1 2">
    <name type="scientific">Citrus sinensis</name>
    <name type="common">Sweet orange</name>
    <name type="synonym">Citrus aurantium var. sinensis</name>
    <dbReference type="NCBI Taxonomy" id="2711"/>
    <lineage>
        <taxon>Eukaryota</taxon>
        <taxon>Viridiplantae</taxon>
        <taxon>Streptophyta</taxon>
        <taxon>Embryophyta</taxon>
        <taxon>Tracheophyta</taxon>
        <taxon>Spermatophyta</taxon>
        <taxon>Magnoliopsida</taxon>
        <taxon>eudicotyledons</taxon>
        <taxon>Gunneridae</taxon>
        <taxon>Pentapetalae</taxon>
        <taxon>rosids</taxon>
        <taxon>malvids</taxon>
        <taxon>Sapindales</taxon>
        <taxon>Rutaceae</taxon>
        <taxon>Aurantioideae</taxon>
        <taxon>Citrus</taxon>
    </lineage>
</organism>
<dbReference type="Proteomes" id="UP000829398">
    <property type="component" value="Chromosome 4"/>
</dbReference>
<sequence length="484" mass="55375">MASLPTDIKIDILSRLPVKSLLRFKCMSKSFCSLIASQEFIKIHLKRSIETNSNLSLILSGTPAPILDSSRYWNGKIFSASLDSLNLGVELDHPFKNCKGRTPIIDSCNGLIALKNDENGIAFWNPSTKEHLILPKYWGDLKDKVYMVVDGFGYDAVNDDYKVVRLVHFVRENVEYTEVSVYSLRTNSWRRIRVDFPYYILHGWDGKFVDGHVHWLVTNNPEGYIENLIIAFNLKSEEFHEVPLPHLGNKNDVLVMFVGNFSGCLYFSCLCNYPQPVDIWVLKGCWTKAFSFHRSVGDYVKALAYSKSEDKVLVDKFKYGEEDDDINRWELCWYDPQNQRAADQLTIHGGIPQGCRDTIVCMDSLVSLAAYAGRGVAGREGRMSYKRALLIPREINIVLRRLIMICPYPSLTCCRDTIICMDSLVSLAAYAGRGVAGREGRMSYKRKRRGRQRRKNELQERDKYCLEKTDYDLSLSITNMLPDG</sequence>
<evidence type="ECO:0000313" key="2">
    <source>
        <dbReference type="Proteomes" id="UP000829398"/>
    </source>
</evidence>
<evidence type="ECO:0000313" key="1">
    <source>
        <dbReference type="EMBL" id="KAH9771366.1"/>
    </source>
</evidence>
<protein>
    <submittedName>
        <fullName evidence="1">F-box protein CPR1</fullName>
    </submittedName>
</protein>
<keyword evidence="2" id="KW-1185">Reference proteome</keyword>
<reference evidence="2" key="1">
    <citation type="journal article" date="2023" name="Hortic. Res.">
        <title>A chromosome-level phased genome enabling allele-level studies in sweet orange: a case study on citrus Huanglongbing tolerance.</title>
        <authorList>
            <person name="Wu B."/>
            <person name="Yu Q."/>
            <person name="Deng Z."/>
            <person name="Duan Y."/>
            <person name="Luo F."/>
            <person name="Gmitter F. Jr."/>
        </authorList>
    </citation>
    <scope>NUCLEOTIDE SEQUENCE [LARGE SCALE GENOMIC DNA]</scope>
    <source>
        <strain evidence="2">cv. Valencia</strain>
    </source>
</reference>
<dbReference type="EMBL" id="CM039173">
    <property type="protein sequence ID" value="KAH9771366.1"/>
    <property type="molecule type" value="Genomic_DNA"/>
</dbReference>
<comment type="caution">
    <text evidence="1">The sequence shown here is derived from an EMBL/GenBank/DDBJ whole genome shotgun (WGS) entry which is preliminary data.</text>
</comment>
<proteinExistence type="predicted"/>
<gene>
    <name evidence="1" type="ORF">KPL71_012685</name>
</gene>
<name>A0ACB8LDE1_CITSI</name>
<accession>A0ACB8LDE1</accession>